<dbReference type="GO" id="GO:0016298">
    <property type="term" value="F:lipase activity"/>
    <property type="evidence" value="ECO:0007669"/>
    <property type="project" value="TreeGrafter"/>
</dbReference>
<dbReference type="Gene3D" id="3.40.50.1820">
    <property type="entry name" value="alpha/beta hydrolase"/>
    <property type="match status" value="1"/>
</dbReference>
<accession>A0A6J7EBA9</accession>
<gene>
    <name evidence="1" type="ORF">UFOPK3472_00398</name>
</gene>
<protein>
    <submittedName>
        <fullName evidence="1">Unannotated protein</fullName>
    </submittedName>
</protein>
<dbReference type="GO" id="GO:0016042">
    <property type="term" value="P:lipid catabolic process"/>
    <property type="evidence" value="ECO:0007669"/>
    <property type="project" value="InterPro"/>
</dbReference>
<dbReference type="SUPFAM" id="SSF53474">
    <property type="entry name" value="alpha/beta-Hydrolases"/>
    <property type="match status" value="1"/>
</dbReference>
<dbReference type="EMBL" id="CAFBLX010000015">
    <property type="protein sequence ID" value="CAB4878615.1"/>
    <property type="molecule type" value="Genomic_DNA"/>
</dbReference>
<dbReference type="PANTHER" id="PTHR32015:SF1">
    <property type="entry name" value="LIPASE"/>
    <property type="match status" value="1"/>
</dbReference>
<dbReference type="PANTHER" id="PTHR32015">
    <property type="entry name" value="FASTING INDUCED LIPASE"/>
    <property type="match status" value="1"/>
</dbReference>
<proteinExistence type="predicted"/>
<organism evidence="1">
    <name type="scientific">freshwater metagenome</name>
    <dbReference type="NCBI Taxonomy" id="449393"/>
    <lineage>
        <taxon>unclassified sequences</taxon>
        <taxon>metagenomes</taxon>
        <taxon>ecological metagenomes</taxon>
    </lineage>
</organism>
<dbReference type="AlphaFoldDB" id="A0A6J7EBA9"/>
<dbReference type="InterPro" id="IPR006311">
    <property type="entry name" value="TAT_signal"/>
</dbReference>
<dbReference type="InterPro" id="IPR002918">
    <property type="entry name" value="Lipase_EstA/Esterase_EstB"/>
</dbReference>
<reference evidence="1" key="1">
    <citation type="submission" date="2020-05" db="EMBL/GenBank/DDBJ databases">
        <authorList>
            <person name="Chiriac C."/>
            <person name="Salcher M."/>
            <person name="Ghai R."/>
            <person name="Kavagutti S V."/>
        </authorList>
    </citation>
    <scope>NUCLEOTIDE SEQUENCE</scope>
</reference>
<dbReference type="Pfam" id="PF01674">
    <property type="entry name" value="Lipase_2"/>
    <property type="match status" value="1"/>
</dbReference>
<sequence>MIMRGPRRSLILLVVALTAALSALSTQAAPLAHAGPLMPIAVAPPQPDHADAIRYASTNRDAAPPGANDMSCVPSAEHPNPVVLVHGTDATAYSDWAGFSPILQAAGFCVFAINYGASPDGKSNGYGVIEDSAAQLKSMTATILDATGAAAVDVVGYSQGAAVARYFVNRLGGADVVDRWVGIASPTYGGTMYGVAPVVQAVPGATGLVADEFGPGLAQLMAGSDFLENLNAGGDTVPGVDYTSIATKVDEVIQPYTNALLRDPGAHNIVIQDVCPDTEVAHFTFTYDPTALRLALNALDPANARQPSCVPVPLGTGILDVVLASH</sequence>
<name>A0A6J7EBA9_9ZZZZ</name>
<dbReference type="PROSITE" id="PS51318">
    <property type="entry name" value="TAT"/>
    <property type="match status" value="1"/>
</dbReference>
<evidence type="ECO:0000313" key="1">
    <source>
        <dbReference type="EMBL" id="CAB4878615.1"/>
    </source>
</evidence>
<dbReference type="InterPro" id="IPR029058">
    <property type="entry name" value="AB_hydrolase_fold"/>
</dbReference>